<feature type="transmembrane region" description="Helical" evidence="5">
    <location>
        <begin position="155"/>
        <end position="174"/>
    </location>
</feature>
<proteinExistence type="predicted"/>
<evidence type="ECO:0000256" key="4">
    <source>
        <dbReference type="ARBA" id="ARBA00023136"/>
    </source>
</evidence>
<dbReference type="PANTHER" id="PTHR37422:SF20">
    <property type="entry name" value="O-ANTIGEN POLYMERASE"/>
    <property type="match status" value="1"/>
</dbReference>
<accession>A0A2N6SQ37</accession>
<dbReference type="Proteomes" id="UP000235682">
    <property type="component" value="Unassembled WGS sequence"/>
</dbReference>
<dbReference type="PANTHER" id="PTHR37422">
    <property type="entry name" value="TEICHURONIC ACID BIOSYNTHESIS PROTEIN TUAE"/>
    <property type="match status" value="1"/>
</dbReference>
<dbReference type="OrthoDB" id="9806320at2"/>
<comment type="subcellular location">
    <subcellularLocation>
        <location evidence="1">Membrane</location>
        <topology evidence="1">Multi-pass membrane protein</topology>
    </subcellularLocation>
</comment>
<evidence type="ECO:0000259" key="6">
    <source>
        <dbReference type="Pfam" id="PF04932"/>
    </source>
</evidence>
<dbReference type="STRING" id="84521.SAMN04487994_100223"/>
<dbReference type="RefSeq" id="WP_102227559.1">
    <property type="nucleotide sequence ID" value="NZ_PNFY01000009.1"/>
</dbReference>
<feature type="transmembrane region" description="Helical" evidence="5">
    <location>
        <begin position="300"/>
        <end position="317"/>
    </location>
</feature>
<dbReference type="EMBL" id="PNHE01000001">
    <property type="protein sequence ID" value="PMC59184.1"/>
    <property type="molecule type" value="Genomic_DNA"/>
</dbReference>
<protein>
    <recommendedName>
        <fullName evidence="6">O-antigen ligase-related domain-containing protein</fullName>
    </recommendedName>
</protein>
<keyword evidence="4 5" id="KW-0472">Membrane</keyword>
<sequence length="389" mass="45230">MVYPPTIKKHKRWLMVALLSLMLPFYIHIPILVCTLIILMPSYKETIFNVLKSQPTFLTFFMLNAGTSLFYRNWLGAAASLAFLFVSIFFIIYNQIVTPKLFYQIIHRLFLTSGLVVLWELFNYRRYLIQHNETWQYVFTSPNPYYRAQASFVNANYYGLICIFMVLIGMYLLFKTHSVKKKLLYLSIIALNILGMIMTASRMFIPTLFIGVAIFSFFKSPRLARRSFLVACLVIGFILLNPSWLPRMQSISYGIEDRLSIWKVGWKIFQLNPLLGKGAFSYRTNYYLFTNKGLMHSHQLLIDILANYGLIGLFLLWDSLIPLTRKVTRLYRRPVARLETGLIISVILCVLIHSIVDVSIVWLQTSFILLLIISAPESVYLELESLQID</sequence>
<dbReference type="GO" id="GO:0016020">
    <property type="term" value="C:membrane"/>
    <property type="evidence" value="ECO:0007669"/>
    <property type="project" value="UniProtKB-SubCell"/>
</dbReference>
<keyword evidence="2 5" id="KW-0812">Transmembrane</keyword>
<evidence type="ECO:0000256" key="5">
    <source>
        <dbReference type="SAM" id="Phobius"/>
    </source>
</evidence>
<feature type="transmembrane region" description="Helical" evidence="5">
    <location>
        <begin position="338"/>
        <end position="356"/>
    </location>
</feature>
<feature type="domain" description="O-antigen ligase-related" evidence="6">
    <location>
        <begin position="189"/>
        <end position="316"/>
    </location>
</feature>
<keyword evidence="8" id="KW-1185">Reference proteome</keyword>
<evidence type="ECO:0000313" key="7">
    <source>
        <dbReference type="EMBL" id="PMC59184.1"/>
    </source>
</evidence>
<dbReference type="AlphaFoldDB" id="A0A2N6SQ37"/>
<dbReference type="InterPro" id="IPR007016">
    <property type="entry name" value="O-antigen_ligase-rel_domated"/>
</dbReference>
<dbReference type="Pfam" id="PF04932">
    <property type="entry name" value="Wzy_C"/>
    <property type="match status" value="1"/>
</dbReference>
<keyword evidence="3 5" id="KW-1133">Transmembrane helix</keyword>
<gene>
    <name evidence="7" type="ORF">CJ205_00320</name>
</gene>
<comment type="caution">
    <text evidence="7">The sequence shown here is derived from an EMBL/GenBank/DDBJ whole genome shotgun (WGS) entry which is preliminary data.</text>
</comment>
<feature type="transmembrane region" description="Helical" evidence="5">
    <location>
        <begin position="75"/>
        <end position="93"/>
    </location>
</feature>
<evidence type="ECO:0000313" key="8">
    <source>
        <dbReference type="Proteomes" id="UP000235682"/>
    </source>
</evidence>
<evidence type="ECO:0000256" key="3">
    <source>
        <dbReference type="ARBA" id="ARBA00022989"/>
    </source>
</evidence>
<name>A0A2N6SQ37_9LACT</name>
<organism evidence="7 8">
    <name type="scientific">Dolosicoccus paucivorans</name>
    <dbReference type="NCBI Taxonomy" id="84521"/>
    <lineage>
        <taxon>Bacteria</taxon>
        <taxon>Bacillati</taxon>
        <taxon>Bacillota</taxon>
        <taxon>Bacilli</taxon>
        <taxon>Lactobacillales</taxon>
        <taxon>Aerococcaceae</taxon>
        <taxon>Dolosicoccus</taxon>
    </lineage>
</organism>
<feature type="transmembrane region" description="Helical" evidence="5">
    <location>
        <begin position="186"/>
        <end position="215"/>
    </location>
</feature>
<feature type="transmembrane region" description="Helical" evidence="5">
    <location>
        <begin position="105"/>
        <end position="122"/>
    </location>
</feature>
<dbReference type="InterPro" id="IPR051533">
    <property type="entry name" value="WaaL-like"/>
</dbReference>
<evidence type="ECO:0000256" key="2">
    <source>
        <dbReference type="ARBA" id="ARBA00022692"/>
    </source>
</evidence>
<evidence type="ECO:0000256" key="1">
    <source>
        <dbReference type="ARBA" id="ARBA00004141"/>
    </source>
</evidence>
<feature type="transmembrane region" description="Helical" evidence="5">
    <location>
        <begin position="227"/>
        <end position="245"/>
    </location>
</feature>
<feature type="transmembrane region" description="Helical" evidence="5">
    <location>
        <begin position="12"/>
        <end position="40"/>
    </location>
</feature>
<reference evidence="7 8" key="1">
    <citation type="submission" date="2017-09" db="EMBL/GenBank/DDBJ databases">
        <title>Bacterial strain isolated from the female urinary microbiota.</title>
        <authorList>
            <person name="Thomas-White K."/>
            <person name="Kumar N."/>
            <person name="Forster S."/>
            <person name="Putonti C."/>
            <person name="Lawley T."/>
            <person name="Wolfe A.J."/>
        </authorList>
    </citation>
    <scope>NUCLEOTIDE SEQUENCE [LARGE SCALE GENOMIC DNA]</scope>
    <source>
        <strain evidence="7 8">UMB0852</strain>
    </source>
</reference>